<organism evidence="2 3">
    <name type="scientific">Marivita lacus</name>
    <dbReference type="NCBI Taxonomy" id="1323742"/>
    <lineage>
        <taxon>Bacteria</taxon>
        <taxon>Pseudomonadati</taxon>
        <taxon>Pseudomonadota</taxon>
        <taxon>Alphaproteobacteria</taxon>
        <taxon>Rhodobacterales</taxon>
        <taxon>Roseobacteraceae</taxon>
        <taxon>Marivita</taxon>
    </lineage>
</organism>
<dbReference type="EMBL" id="BMFC01000007">
    <property type="protein sequence ID" value="GGC09723.1"/>
    <property type="molecule type" value="Genomic_DNA"/>
</dbReference>
<dbReference type="PANTHER" id="PTHR43102:SF2">
    <property type="entry name" value="GAF DOMAIN-CONTAINING PROTEIN"/>
    <property type="match status" value="1"/>
</dbReference>
<comment type="caution">
    <text evidence="2">The sequence shown here is derived from an EMBL/GenBank/DDBJ whole genome shotgun (WGS) entry which is preliminary data.</text>
</comment>
<dbReference type="InterPro" id="IPR029016">
    <property type="entry name" value="GAF-like_dom_sf"/>
</dbReference>
<evidence type="ECO:0000259" key="1">
    <source>
        <dbReference type="Pfam" id="PF01590"/>
    </source>
</evidence>
<dbReference type="Proteomes" id="UP000645462">
    <property type="component" value="Unassembled WGS sequence"/>
</dbReference>
<proteinExistence type="predicted"/>
<dbReference type="Gene3D" id="3.30.450.40">
    <property type="match status" value="1"/>
</dbReference>
<protein>
    <recommendedName>
        <fullName evidence="1">GAF domain-containing protein</fullName>
    </recommendedName>
</protein>
<gene>
    <name evidence="2" type="ORF">GCM10011363_27970</name>
</gene>
<dbReference type="RefSeq" id="WP_188482675.1">
    <property type="nucleotide sequence ID" value="NZ_BMFC01000007.1"/>
</dbReference>
<dbReference type="PANTHER" id="PTHR43102">
    <property type="entry name" value="SLR1143 PROTEIN"/>
    <property type="match status" value="1"/>
</dbReference>
<dbReference type="SUPFAM" id="SSF55781">
    <property type="entry name" value="GAF domain-like"/>
    <property type="match status" value="1"/>
</dbReference>
<name>A0ABQ1KWL3_9RHOB</name>
<feature type="domain" description="GAF" evidence="1">
    <location>
        <begin position="31"/>
        <end position="153"/>
    </location>
</feature>
<keyword evidence="3" id="KW-1185">Reference proteome</keyword>
<dbReference type="InterPro" id="IPR003018">
    <property type="entry name" value="GAF"/>
</dbReference>
<evidence type="ECO:0000313" key="3">
    <source>
        <dbReference type="Proteomes" id="UP000645462"/>
    </source>
</evidence>
<evidence type="ECO:0000313" key="2">
    <source>
        <dbReference type="EMBL" id="GGC09723.1"/>
    </source>
</evidence>
<accession>A0ABQ1KWL3</accession>
<dbReference type="Pfam" id="PF01590">
    <property type="entry name" value="GAF"/>
    <property type="match status" value="1"/>
</dbReference>
<reference evidence="3" key="1">
    <citation type="journal article" date="2019" name="Int. J. Syst. Evol. Microbiol.">
        <title>The Global Catalogue of Microorganisms (GCM) 10K type strain sequencing project: providing services to taxonomists for standard genome sequencing and annotation.</title>
        <authorList>
            <consortium name="The Broad Institute Genomics Platform"/>
            <consortium name="The Broad Institute Genome Sequencing Center for Infectious Disease"/>
            <person name="Wu L."/>
            <person name="Ma J."/>
        </authorList>
    </citation>
    <scope>NUCLEOTIDE SEQUENCE [LARGE SCALE GENOMIC DNA]</scope>
    <source>
        <strain evidence="3">CGMCC 1.12478</strain>
    </source>
</reference>
<sequence length="165" mass="18264">MTFPVSPFENERLSILYETGLLDGEPNPHLEDLCAHARAKFGVEMALVTLLEEDVQCVRSGLGDSSLTTPREVTFCNYTILENQLFVVPDARKDSRFSAYPAVTGDPHIRFYAGAPLVYNENIRLGSFCLMDTSPRDVTLAGRQALQDYAARATDELVRTISTSA</sequence>